<dbReference type="Proteomes" id="UP001595912">
    <property type="component" value="Unassembled WGS sequence"/>
</dbReference>
<dbReference type="InterPro" id="IPR013325">
    <property type="entry name" value="RNA_pol_sigma_r2"/>
</dbReference>
<dbReference type="InterPro" id="IPR052704">
    <property type="entry name" value="ECF_Sigma-70_Domain"/>
</dbReference>
<dbReference type="Pfam" id="PF08281">
    <property type="entry name" value="Sigma70_r4_2"/>
    <property type="match status" value="1"/>
</dbReference>
<evidence type="ECO:0000256" key="5">
    <source>
        <dbReference type="ARBA" id="ARBA00023163"/>
    </source>
</evidence>
<organism evidence="8 9">
    <name type="scientific">Dactylosporangium cerinum</name>
    <dbReference type="NCBI Taxonomy" id="1434730"/>
    <lineage>
        <taxon>Bacteria</taxon>
        <taxon>Bacillati</taxon>
        <taxon>Actinomycetota</taxon>
        <taxon>Actinomycetes</taxon>
        <taxon>Micromonosporales</taxon>
        <taxon>Micromonosporaceae</taxon>
        <taxon>Dactylosporangium</taxon>
    </lineage>
</organism>
<dbReference type="InterPro" id="IPR014284">
    <property type="entry name" value="RNA_pol_sigma-70_dom"/>
</dbReference>
<dbReference type="GO" id="GO:0003899">
    <property type="term" value="F:DNA-directed RNA polymerase activity"/>
    <property type="evidence" value="ECO:0007669"/>
    <property type="project" value="UniProtKB-EC"/>
</dbReference>
<dbReference type="SUPFAM" id="SSF88659">
    <property type="entry name" value="Sigma3 and sigma4 domains of RNA polymerase sigma factors"/>
    <property type="match status" value="1"/>
</dbReference>
<reference evidence="9" key="1">
    <citation type="journal article" date="2019" name="Int. J. Syst. Evol. Microbiol.">
        <title>The Global Catalogue of Microorganisms (GCM) 10K type strain sequencing project: providing services to taxonomists for standard genome sequencing and annotation.</title>
        <authorList>
            <consortium name="The Broad Institute Genomics Platform"/>
            <consortium name="The Broad Institute Genome Sequencing Center for Infectious Disease"/>
            <person name="Wu L."/>
            <person name="Ma J."/>
        </authorList>
    </citation>
    <scope>NUCLEOTIDE SEQUENCE [LARGE SCALE GENOMIC DNA]</scope>
    <source>
        <strain evidence="9">CGMCC 4.7152</strain>
    </source>
</reference>
<dbReference type="Pfam" id="PF04542">
    <property type="entry name" value="Sigma70_r2"/>
    <property type="match status" value="1"/>
</dbReference>
<evidence type="ECO:0000259" key="7">
    <source>
        <dbReference type="Pfam" id="PF08281"/>
    </source>
</evidence>
<name>A0ABV9WA85_9ACTN</name>
<dbReference type="InterPro" id="IPR036388">
    <property type="entry name" value="WH-like_DNA-bd_sf"/>
</dbReference>
<evidence type="ECO:0000256" key="3">
    <source>
        <dbReference type="ARBA" id="ARBA00023015"/>
    </source>
</evidence>
<feature type="domain" description="RNA polymerase sigma factor 70 region 4 type 2" evidence="7">
    <location>
        <begin position="128"/>
        <end position="175"/>
    </location>
</feature>
<comment type="subunit">
    <text evidence="2">Interacts transiently with the RNA polymerase catalytic core formed by RpoA, RpoB, RpoC and RpoZ (2 alpha, 1 beta, 1 beta' and 1 omega subunit) to form the RNA polymerase holoenzyme that can initiate transcription.</text>
</comment>
<comment type="similarity">
    <text evidence="1">Belongs to the sigma-70 factor family. ECF subfamily.</text>
</comment>
<dbReference type="Gene3D" id="1.10.1740.10">
    <property type="match status" value="1"/>
</dbReference>
<dbReference type="RefSeq" id="WP_380125300.1">
    <property type="nucleotide sequence ID" value="NZ_JBHSIU010000066.1"/>
</dbReference>
<dbReference type="SUPFAM" id="SSF88946">
    <property type="entry name" value="Sigma2 domain of RNA polymerase sigma factors"/>
    <property type="match status" value="1"/>
</dbReference>
<keyword evidence="8" id="KW-0808">Transferase</keyword>
<keyword evidence="8" id="KW-0548">Nucleotidyltransferase</keyword>
<comment type="caution">
    <text evidence="8">The sequence shown here is derived from an EMBL/GenBank/DDBJ whole genome shotgun (WGS) entry which is preliminary data.</text>
</comment>
<dbReference type="PANTHER" id="PTHR30173:SF43">
    <property type="entry name" value="ECF RNA POLYMERASE SIGMA FACTOR SIGI-RELATED"/>
    <property type="match status" value="1"/>
</dbReference>
<dbReference type="PANTHER" id="PTHR30173">
    <property type="entry name" value="SIGMA 19 FACTOR"/>
    <property type="match status" value="1"/>
</dbReference>
<dbReference type="InterPro" id="IPR013324">
    <property type="entry name" value="RNA_pol_sigma_r3/r4-like"/>
</dbReference>
<evidence type="ECO:0000259" key="6">
    <source>
        <dbReference type="Pfam" id="PF04542"/>
    </source>
</evidence>
<dbReference type="EMBL" id="JBHSIU010000066">
    <property type="protein sequence ID" value="MFC5004949.1"/>
    <property type="molecule type" value="Genomic_DNA"/>
</dbReference>
<dbReference type="InterPro" id="IPR013249">
    <property type="entry name" value="RNA_pol_sigma70_r4_t2"/>
</dbReference>
<dbReference type="NCBIfam" id="NF006089">
    <property type="entry name" value="PRK08241.1"/>
    <property type="match status" value="1"/>
</dbReference>
<keyword evidence="9" id="KW-1185">Reference proteome</keyword>
<keyword evidence="5" id="KW-0804">Transcription</keyword>
<keyword evidence="3" id="KW-0805">Transcription regulation</keyword>
<evidence type="ECO:0000313" key="8">
    <source>
        <dbReference type="EMBL" id="MFC5004949.1"/>
    </source>
</evidence>
<dbReference type="CDD" id="cd06171">
    <property type="entry name" value="Sigma70_r4"/>
    <property type="match status" value="1"/>
</dbReference>
<dbReference type="Gene3D" id="3.10.450.50">
    <property type="match status" value="1"/>
</dbReference>
<proteinExistence type="inferred from homology"/>
<gene>
    <name evidence="8" type="ORF">ACFPIJ_44865</name>
</gene>
<evidence type="ECO:0000256" key="1">
    <source>
        <dbReference type="ARBA" id="ARBA00010641"/>
    </source>
</evidence>
<dbReference type="InterPro" id="IPR007627">
    <property type="entry name" value="RNA_pol_sigma70_r2"/>
</dbReference>
<accession>A0ABV9WA85</accession>
<dbReference type="SUPFAM" id="SSF54427">
    <property type="entry name" value="NTF2-like"/>
    <property type="match status" value="1"/>
</dbReference>
<dbReference type="EC" id="2.7.7.6" evidence="8"/>
<feature type="domain" description="RNA polymerase sigma-70 region 2" evidence="6">
    <location>
        <begin position="19"/>
        <end position="85"/>
    </location>
</feature>
<keyword evidence="4" id="KW-0731">Sigma factor</keyword>
<dbReference type="InterPro" id="IPR032710">
    <property type="entry name" value="NTF2-like_dom_sf"/>
</dbReference>
<dbReference type="Gene3D" id="1.10.10.10">
    <property type="entry name" value="Winged helix-like DNA-binding domain superfamily/Winged helix DNA-binding domain"/>
    <property type="match status" value="1"/>
</dbReference>
<sequence length="313" mass="33129">MTQTAAIRETGMDGLTERFEHERRGLLAHSYRMLGTWDEAEDAVQEAYLRAFKGWSAFEQRSSVRVWLYRIATNVCLSALTGRGRRALPSDGVTEPGAWIQPIPSALVGADPAAEVVAREGVRLAFVAGLQLLPARQRAVLLLRDVLAFPAAEVATMLDISVAAVKSALQRARATIAEAAPAPDRITEPADPRTRELLEAYMAAWEHADPAAFARVLRADAVLSMVPSGVRADGNTACLALAATAMDGGWRMEAAGANGQPAALAWWHGEPYGVAVLTVAADGIAAVTVFADAALVDRFARPAATGGPGPGRP</sequence>
<evidence type="ECO:0000313" key="9">
    <source>
        <dbReference type="Proteomes" id="UP001595912"/>
    </source>
</evidence>
<dbReference type="NCBIfam" id="TIGR02937">
    <property type="entry name" value="sigma70-ECF"/>
    <property type="match status" value="1"/>
</dbReference>
<protein>
    <submittedName>
        <fullName evidence="8">RNA polymerase subunit sigma-70</fullName>
        <ecNumber evidence="8">2.7.7.6</ecNumber>
    </submittedName>
</protein>
<evidence type="ECO:0000256" key="4">
    <source>
        <dbReference type="ARBA" id="ARBA00023082"/>
    </source>
</evidence>
<evidence type="ECO:0000256" key="2">
    <source>
        <dbReference type="ARBA" id="ARBA00011344"/>
    </source>
</evidence>